<feature type="signal peptide" evidence="2">
    <location>
        <begin position="1"/>
        <end position="19"/>
    </location>
</feature>
<feature type="compositionally biased region" description="Low complexity" evidence="1">
    <location>
        <begin position="105"/>
        <end position="118"/>
    </location>
</feature>
<keyword evidence="4" id="KW-1185">Reference proteome</keyword>
<gene>
    <name evidence="3" type="ORF">SPLIT_LOCUS7998</name>
</gene>
<feature type="chain" id="PRO_5040131506" evidence="2">
    <location>
        <begin position="20"/>
        <end position="642"/>
    </location>
</feature>
<feature type="compositionally biased region" description="Polar residues" evidence="1">
    <location>
        <begin position="83"/>
        <end position="94"/>
    </location>
</feature>
<organism evidence="3 4">
    <name type="scientific">Spodoptera littoralis</name>
    <name type="common">Egyptian cotton leafworm</name>
    <dbReference type="NCBI Taxonomy" id="7109"/>
    <lineage>
        <taxon>Eukaryota</taxon>
        <taxon>Metazoa</taxon>
        <taxon>Ecdysozoa</taxon>
        <taxon>Arthropoda</taxon>
        <taxon>Hexapoda</taxon>
        <taxon>Insecta</taxon>
        <taxon>Pterygota</taxon>
        <taxon>Neoptera</taxon>
        <taxon>Endopterygota</taxon>
        <taxon>Lepidoptera</taxon>
        <taxon>Glossata</taxon>
        <taxon>Ditrysia</taxon>
        <taxon>Noctuoidea</taxon>
        <taxon>Noctuidae</taxon>
        <taxon>Amphipyrinae</taxon>
        <taxon>Spodoptera</taxon>
    </lineage>
</organism>
<reference evidence="3" key="1">
    <citation type="submission" date="2022-02" db="EMBL/GenBank/DDBJ databases">
        <authorList>
            <person name="King R."/>
        </authorList>
    </citation>
    <scope>NUCLEOTIDE SEQUENCE</scope>
</reference>
<feature type="region of interest" description="Disordered" evidence="1">
    <location>
        <begin position="73"/>
        <end position="118"/>
    </location>
</feature>
<evidence type="ECO:0000256" key="1">
    <source>
        <dbReference type="SAM" id="MobiDB-lite"/>
    </source>
</evidence>
<dbReference type="EMBL" id="LR824559">
    <property type="protein sequence ID" value="CAH1642642.1"/>
    <property type="molecule type" value="Genomic_DNA"/>
</dbReference>
<feature type="region of interest" description="Disordered" evidence="1">
    <location>
        <begin position="180"/>
        <end position="202"/>
    </location>
</feature>
<protein>
    <submittedName>
        <fullName evidence="3">Uncharacterized protein</fullName>
    </submittedName>
</protein>
<feature type="compositionally biased region" description="Basic and acidic residues" evidence="1">
    <location>
        <begin position="187"/>
        <end position="197"/>
    </location>
</feature>
<evidence type="ECO:0000313" key="4">
    <source>
        <dbReference type="Proteomes" id="UP001153321"/>
    </source>
</evidence>
<accession>A0A9P0I9G1</accession>
<dbReference type="AlphaFoldDB" id="A0A9P0I9G1"/>
<sequence length="642" mass="73213">MLLLLIIALSCLSLCGVKAKEVNKTVILNMHHKNFREIKTILKKVNEKLQDIGQLMKANKEVATLPVFAPPALRDGMKEKQNKNVSSDLSSPNKTKPHSLGNRENSATTSPSLTTLPNITSTFHASSAKLKQIKLSENIGRSDRETTSPTVVSTVKNSSTILHITLLAKTTASHLAETTAKSSAPVLREDNHEHVSDPDASLESQSRAELLQNYYRLLEEYDEGYLVVFLMELSRLVAVKDVEDVHIILRHMEPILHEMLKSKKLGWFGYPTTHVMIQFGLFVSDGPIQLVRNYSGMVYHMIRLRNTSLDSDVNSIIDYADILYEDAEGRLLFEALRDFEAYPDVSKTSTEVCQGLVDSFFAPYRRLLKSERRQNLLDAINYLLKTSFPRRKSNDDDIIPFIMNGPNHIFEHHNHKYGSKVDDKIASLRSSKNKYPTSEDYLLTRTRERQSKHRINLKKKTTEDIRKTTKEKDIQGLTLSSYFQTSSLKSRFKKVNEKDHEIEKTRSSLDSGELTENKVVRYGRNNEMEETHGQSFLKQVSAHLSKSNMFRTNDNKMKVKQKILKEIVEGSSYSDEEESLQRNLIEALQNSNKGRHHKYVGTTMSQVTPGTISSRKQYLNLTKQSGVKFKKFISLVRGGFLR</sequence>
<proteinExistence type="predicted"/>
<evidence type="ECO:0000256" key="2">
    <source>
        <dbReference type="SAM" id="SignalP"/>
    </source>
</evidence>
<evidence type="ECO:0000313" key="3">
    <source>
        <dbReference type="EMBL" id="CAH1642642.1"/>
    </source>
</evidence>
<keyword evidence="2" id="KW-0732">Signal</keyword>
<dbReference type="Proteomes" id="UP001153321">
    <property type="component" value="Chromosome 28"/>
</dbReference>
<name>A0A9P0I9G1_SPOLI</name>